<dbReference type="Proteomes" id="UP000800039">
    <property type="component" value="Unassembled WGS sequence"/>
</dbReference>
<feature type="region of interest" description="Disordered" evidence="1">
    <location>
        <begin position="1"/>
        <end position="39"/>
    </location>
</feature>
<name>A0A9P4LB49_9PLEO</name>
<feature type="transmembrane region" description="Helical" evidence="2">
    <location>
        <begin position="54"/>
        <end position="77"/>
    </location>
</feature>
<sequence length="88" mass="9816">MDEGECLSCRSKEAAFPSSSVEPRRPITQPSTSSSSKHNAKDWSQHIYVIHQSLTIHVLILSLLLVQLFSLVCLLIGKDVRLSIRPLC</sequence>
<evidence type="ECO:0000313" key="3">
    <source>
        <dbReference type="EMBL" id="KAF1848017.1"/>
    </source>
</evidence>
<evidence type="ECO:0000313" key="4">
    <source>
        <dbReference type="Proteomes" id="UP000800039"/>
    </source>
</evidence>
<accession>A0A9P4LB49</accession>
<dbReference type="AlphaFoldDB" id="A0A9P4LB49"/>
<protein>
    <submittedName>
        <fullName evidence="3">Uncharacterized protein</fullName>
    </submittedName>
</protein>
<organism evidence="3 4">
    <name type="scientific">Cucurbitaria berberidis CBS 394.84</name>
    <dbReference type="NCBI Taxonomy" id="1168544"/>
    <lineage>
        <taxon>Eukaryota</taxon>
        <taxon>Fungi</taxon>
        <taxon>Dikarya</taxon>
        <taxon>Ascomycota</taxon>
        <taxon>Pezizomycotina</taxon>
        <taxon>Dothideomycetes</taxon>
        <taxon>Pleosporomycetidae</taxon>
        <taxon>Pleosporales</taxon>
        <taxon>Pleosporineae</taxon>
        <taxon>Cucurbitariaceae</taxon>
        <taxon>Cucurbitaria</taxon>
    </lineage>
</organism>
<reference evidence="3" key="1">
    <citation type="submission" date="2020-01" db="EMBL/GenBank/DDBJ databases">
        <authorList>
            <consortium name="DOE Joint Genome Institute"/>
            <person name="Haridas S."/>
            <person name="Albert R."/>
            <person name="Binder M."/>
            <person name="Bloem J."/>
            <person name="Labutti K."/>
            <person name="Salamov A."/>
            <person name="Andreopoulos B."/>
            <person name="Baker S.E."/>
            <person name="Barry K."/>
            <person name="Bills G."/>
            <person name="Bluhm B.H."/>
            <person name="Cannon C."/>
            <person name="Castanera R."/>
            <person name="Culley D.E."/>
            <person name="Daum C."/>
            <person name="Ezra D."/>
            <person name="Gonzalez J.B."/>
            <person name="Henrissat B."/>
            <person name="Kuo A."/>
            <person name="Liang C."/>
            <person name="Lipzen A."/>
            <person name="Lutzoni F."/>
            <person name="Magnuson J."/>
            <person name="Mondo S."/>
            <person name="Nolan M."/>
            <person name="Ohm R."/>
            <person name="Pangilinan J."/>
            <person name="Park H.-J."/>
            <person name="Ramirez L."/>
            <person name="Alfaro M."/>
            <person name="Sun H."/>
            <person name="Tritt A."/>
            <person name="Yoshinaga Y."/>
            <person name="Zwiers L.-H."/>
            <person name="Turgeon B.G."/>
            <person name="Goodwin S.B."/>
            <person name="Spatafora J.W."/>
            <person name="Crous P.W."/>
            <person name="Grigoriev I.V."/>
        </authorList>
    </citation>
    <scope>NUCLEOTIDE SEQUENCE</scope>
    <source>
        <strain evidence="3">CBS 394.84</strain>
    </source>
</reference>
<evidence type="ECO:0000256" key="2">
    <source>
        <dbReference type="SAM" id="Phobius"/>
    </source>
</evidence>
<keyword evidence="2" id="KW-0472">Membrane</keyword>
<keyword evidence="4" id="KW-1185">Reference proteome</keyword>
<keyword evidence="2" id="KW-1133">Transmembrane helix</keyword>
<keyword evidence="2" id="KW-0812">Transmembrane</keyword>
<comment type="caution">
    <text evidence="3">The sequence shown here is derived from an EMBL/GenBank/DDBJ whole genome shotgun (WGS) entry which is preliminary data.</text>
</comment>
<proteinExistence type="predicted"/>
<gene>
    <name evidence="3" type="ORF">K460DRAFT_67023</name>
</gene>
<dbReference type="GeneID" id="63855871"/>
<feature type="compositionally biased region" description="Polar residues" evidence="1">
    <location>
        <begin position="28"/>
        <end position="37"/>
    </location>
</feature>
<dbReference type="EMBL" id="ML976615">
    <property type="protein sequence ID" value="KAF1848017.1"/>
    <property type="molecule type" value="Genomic_DNA"/>
</dbReference>
<dbReference type="RefSeq" id="XP_040790580.1">
    <property type="nucleotide sequence ID" value="XM_040938615.1"/>
</dbReference>
<evidence type="ECO:0000256" key="1">
    <source>
        <dbReference type="SAM" id="MobiDB-lite"/>
    </source>
</evidence>